<sequence length="166" mass="18811">MIREAVLSDAKQLIKHKEIVTEENPDTLATPVEDHSLSLKEQEEMIENTGDEDMGLVVEADGRIIAIINLFQLDRKKFEHVCQFGISVQEQYSDHGIGSELIKRAVEHAEKSTVLEKIVLDVFSNNESAVSFYKSLGFVEEGRQVRQVKLEDGYTDLIQMALFTDK</sequence>
<dbReference type="Proteomes" id="UP001597519">
    <property type="component" value="Unassembled WGS sequence"/>
</dbReference>
<dbReference type="SUPFAM" id="SSF55729">
    <property type="entry name" value="Acyl-CoA N-acyltransferases (Nat)"/>
    <property type="match status" value="1"/>
</dbReference>
<dbReference type="InterPro" id="IPR016181">
    <property type="entry name" value="Acyl_CoA_acyltransferase"/>
</dbReference>
<accession>A0ABW5WV28</accession>
<evidence type="ECO:0000259" key="1">
    <source>
        <dbReference type="PROSITE" id="PS51186"/>
    </source>
</evidence>
<evidence type="ECO:0000313" key="2">
    <source>
        <dbReference type="EMBL" id="MFD2830645.1"/>
    </source>
</evidence>
<name>A0ABW5WV28_9STAP</name>
<dbReference type="PANTHER" id="PTHR43415:SF3">
    <property type="entry name" value="GNAT-FAMILY ACETYLTRANSFERASE"/>
    <property type="match status" value="1"/>
</dbReference>
<dbReference type="PROSITE" id="PS51186">
    <property type="entry name" value="GNAT"/>
    <property type="match status" value="1"/>
</dbReference>
<dbReference type="PANTHER" id="PTHR43415">
    <property type="entry name" value="SPERMIDINE N(1)-ACETYLTRANSFERASE"/>
    <property type="match status" value="1"/>
</dbReference>
<organism evidence="2 3">
    <name type="scientific">Corticicoccus populi</name>
    <dbReference type="NCBI Taxonomy" id="1812821"/>
    <lineage>
        <taxon>Bacteria</taxon>
        <taxon>Bacillati</taxon>
        <taxon>Bacillota</taxon>
        <taxon>Bacilli</taxon>
        <taxon>Bacillales</taxon>
        <taxon>Staphylococcaceae</taxon>
        <taxon>Corticicoccus</taxon>
    </lineage>
</organism>
<dbReference type="Gene3D" id="3.40.630.30">
    <property type="match status" value="1"/>
</dbReference>
<dbReference type="Pfam" id="PF00583">
    <property type="entry name" value="Acetyltransf_1"/>
    <property type="match status" value="1"/>
</dbReference>
<protein>
    <submittedName>
        <fullName evidence="2">GNAT family N-acetyltransferase</fullName>
        <ecNumber evidence="2">2.3.-.-</ecNumber>
    </submittedName>
</protein>
<dbReference type="RefSeq" id="WP_377774011.1">
    <property type="nucleotide sequence ID" value="NZ_JBHUOQ010000003.1"/>
</dbReference>
<dbReference type="CDD" id="cd04301">
    <property type="entry name" value="NAT_SF"/>
    <property type="match status" value="1"/>
</dbReference>
<evidence type="ECO:0000313" key="3">
    <source>
        <dbReference type="Proteomes" id="UP001597519"/>
    </source>
</evidence>
<reference evidence="3" key="1">
    <citation type="journal article" date="2019" name="Int. J. Syst. Evol. Microbiol.">
        <title>The Global Catalogue of Microorganisms (GCM) 10K type strain sequencing project: providing services to taxonomists for standard genome sequencing and annotation.</title>
        <authorList>
            <consortium name="The Broad Institute Genomics Platform"/>
            <consortium name="The Broad Institute Genome Sequencing Center for Infectious Disease"/>
            <person name="Wu L."/>
            <person name="Ma J."/>
        </authorList>
    </citation>
    <scope>NUCLEOTIDE SEQUENCE [LARGE SCALE GENOMIC DNA]</scope>
    <source>
        <strain evidence="3">KCTC 33575</strain>
    </source>
</reference>
<keyword evidence="2" id="KW-0808">Transferase</keyword>
<gene>
    <name evidence="2" type="ORF">ACFSX4_09235</name>
</gene>
<dbReference type="InterPro" id="IPR000182">
    <property type="entry name" value="GNAT_dom"/>
</dbReference>
<keyword evidence="2" id="KW-0012">Acyltransferase</keyword>
<feature type="domain" description="N-acetyltransferase" evidence="1">
    <location>
        <begin position="1"/>
        <end position="165"/>
    </location>
</feature>
<keyword evidence="3" id="KW-1185">Reference proteome</keyword>
<dbReference type="EMBL" id="JBHUOQ010000003">
    <property type="protein sequence ID" value="MFD2830645.1"/>
    <property type="molecule type" value="Genomic_DNA"/>
</dbReference>
<dbReference type="GO" id="GO:0016746">
    <property type="term" value="F:acyltransferase activity"/>
    <property type="evidence" value="ECO:0007669"/>
    <property type="project" value="UniProtKB-KW"/>
</dbReference>
<dbReference type="EC" id="2.3.-.-" evidence="2"/>
<comment type="caution">
    <text evidence="2">The sequence shown here is derived from an EMBL/GenBank/DDBJ whole genome shotgun (WGS) entry which is preliminary data.</text>
</comment>
<proteinExistence type="predicted"/>